<name>A0A1R2B156_9CILI</name>
<dbReference type="AlphaFoldDB" id="A0A1R2B156"/>
<gene>
    <name evidence="2" type="ORF">SteCoe_31477</name>
</gene>
<organism evidence="2 3">
    <name type="scientific">Stentor coeruleus</name>
    <dbReference type="NCBI Taxonomy" id="5963"/>
    <lineage>
        <taxon>Eukaryota</taxon>
        <taxon>Sar</taxon>
        <taxon>Alveolata</taxon>
        <taxon>Ciliophora</taxon>
        <taxon>Postciliodesmatophora</taxon>
        <taxon>Heterotrichea</taxon>
        <taxon>Heterotrichida</taxon>
        <taxon>Stentoridae</taxon>
        <taxon>Stentor</taxon>
    </lineage>
</organism>
<evidence type="ECO:0000313" key="3">
    <source>
        <dbReference type="Proteomes" id="UP000187209"/>
    </source>
</evidence>
<accession>A0A1R2B156</accession>
<dbReference type="EMBL" id="MPUH01001079">
    <property type="protein sequence ID" value="OMJ70524.1"/>
    <property type="molecule type" value="Genomic_DNA"/>
</dbReference>
<reference evidence="2 3" key="1">
    <citation type="submission" date="2016-11" db="EMBL/GenBank/DDBJ databases">
        <title>The macronuclear genome of Stentor coeruleus: a giant cell with tiny introns.</title>
        <authorList>
            <person name="Slabodnick M."/>
            <person name="Ruby J.G."/>
            <person name="Reiff S.B."/>
            <person name="Swart E.C."/>
            <person name="Gosai S."/>
            <person name="Prabakaran S."/>
            <person name="Witkowska E."/>
            <person name="Larue G.E."/>
            <person name="Fisher S."/>
            <person name="Freeman R.M."/>
            <person name="Gunawardena J."/>
            <person name="Chu W."/>
            <person name="Stover N.A."/>
            <person name="Gregory B.D."/>
            <person name="Nowacki M."/>
            <person name="Derisi J."/>
            <person name="Roy S.W."/>
            <person name="Marshall W.F."/>
            <person name="Sood P."/>
        </authorList>
    </citation>
    <scope>NUCLEOTIDE SEQUENCE [LARGE SCALE GENOMIC DNA]</scope>
    <source>
        <strain evidence="2">WM001</strain>
    </source>
</reference>
<dbReference type="Proteomes" id="UP000187209">
    <property type="component" value="Unassembled WGS sequence"/>
</dbReference>
<comment type="caution">
    <text evidence="2">The sequence shown here is derived from an EMBL/GenBank/DDBJ whole genome shotgun (WGS) entry which is preliminary data.</text>
</comment>
<feature type="region of interest" description="Disordered" evidence="1">
    <location>
        <begin position="72"/>
        <end position="101"/>
    </location>
</feature>
<keyword evidence="3" id="KW-1185">Reference proteome</keyword>
<sequence length="159" mass="18405">MTEENLIKFLSEESDKICSESEKAKKDFDTGICGWKDTNLKPSNKIPNPETPKFRIRVVGNRNYLTRSVSSTINSNNESWNNSPNNKKSQNLKKSKAPDDQARKLASFNTYQNEEVPVEYEDTQVAVNIIRIYKSPNPRRSRKPIKVFRLPRVQRGEEE</sequence>
<proteinExistence type="predicted"/>
<feature type="compositionally biased region" description="Low complexity" evidence="1">
    <location>
        <begin position="72"/>
        <end position="89"/>
    </location>
</feature>
<protein>
    <submittedName>
        <fullName evidence="2">Uncharacterized protein</fullName>
    </submittedName>
</protein>
<evidence type="ECO:0000313" key="2">
    <source>
        <dbReference type="EMBL" id="OMJ70524.1"/>
    </source>
</evidence>
<evidence type="ECO:0000256" key="1">
    <source>
        <dbReference type="SAM" id="MobiDB-lite"/>
    </source>
</evidence>